<dbReference type="Gene3D" id="1.20.58.900">
    <property type="match status" value="1"/>
</dbReference>
<dbReference type="InterPro" id="IPR037213">
    <property type="entry name" value="Run_dom_sf"/>
</dbReference>
<evidence type="ECO:0000313" key="9">
    <source>
        <dbReference type="Proteomes" id="UP000267096"/>
    </source>
</evidence>
<dbReference type="GO" id="GO:0010008">
    <property type="term" value="C:endosome membrane"/>
    <property type="evidence" value="ECO:0007669"/>
    <property type="project" value="TreeGrafter"/>
</dbReference>
<dbReference type="Gene3D" id="2.30.29.30">
    <property type="entry name" value="Pleckstrin-homology domain (PH domain)/Phosphotyrosine-binding domain (PTB)"/>
    <property type="match status" value="1"/>
</dbReference>
<dbReference type="Proteomes" id="UP000267096">
    <property type="component" value="Unassembled WGS sequence"/>
</dbReference>
<evidence type="ECO:0000259" key="6">
    <source>
        <dbReference type="PROSITE" id="PS50003"/>
    </source>
</evidence>
<dbReference type="AlphaFoldDB" id="A0A3P6QSC6"/>
<dbReference type="EMBL" id="UYRR01031016">
    <property type="protein sequence ID" value="VDK43575.1"/>
    <property type="molecule type" value="Genomic_DNA"/>
</dbReference>
<dbReference type="InterPro" id="IPR004012">
    <property type="entry name" value="Run_dom"/>
</dbReference>
<evidence type="ECO:0000256" key="5">
    <source>
        <dbReference type="SAM" id="MobiDB-lite"/>
    </source>
</evidence>
<dbReference type="GO" id="GO:0032418">
    <property type="term" value="P:lysosome localization"/>
    <property type="evidence" value="ECO:0007669"/>
    <property type="project" value="TreeGrafter"/>
</dbReference>
<evidence type="ECO:0000256" key="4">
    <source>
        <dbReference type="ARBA" id="ARBA00023228"/>
    </source>
</evidence>
<dbReference type="InterPro" id="IPR053015">
    <property type="entry name" value="PH_domain-containing_M2"/>
</dbReference>
<accession>A0A3P6QSC6</accession>
<dbReference type="PROSITE" id="PS50003">
    <property type="entry name" value="PH_DOMAIN"/>
    <property type="match status" value="1"/>
</dbReference>
<keyword evidence="4" id="KW-0458">Lysosome</keyword>
<name>A0A3P6QSC6_ANISI</name>
<dbReference type="SUPFAM" id="SSF50729">
    <property type="entry name" value="PH domain-like"/>
    <property type="match status" value="1"/>
</dbReference>
<feature type="compositionally biased region" description="Polar residues" evidence="5">
    <location>
        <begin position="583"/>
        <end position="598"/>
    </location>
</feature>
<evidence type="ECO:0008006" key="10">
    <source>
        <dbReference type="Google" id="ProtNLM"/>
    </source>
</evidence>
<dbReference type="Pfam" id="PF23142">
    <property type="entry name" value="PH_PLEKHM2"/>
    <property type="match status" value="1"/>
</dbReference>
<evidence type="ECO:0000256" key="1">
    <source>
        <dbReference type="ARBA" id="ARBA00004496"/>
    </source>
</evidence>
<feature type="region of interest" description="Disordered" evidence="5">
    <location>
        <begin position="405"/>
        <end position="443"/>
    </location>
</feature>
<feature type="compositionally biased region" description="Low complexity" evidence="5">
    <location>
        <begin position="291"/>
        <end position="311"/>
    </location>
</feature>
<feature type="region of interest" description="Disordered" evidence="5">
    <location>
        <begin position="221"/>
        <end position="275"/>
    </location>
</feature>
<feature type="domain" description="PH" evidence="6">
    <location>
        <begin position="822"/>
        <end position="930"/>
    </location>
</feature>
<dbReference type="InterPro" id="IPR001849">
    <property type="entry name" value="PH_domain"/>
</dbReference>
<feature type="compositionally biased region" description="Polar residues" evidence="5">
    <location>
        <begin position="321"/>
        <end position="338"/>
    </location>
</feature>
<sequence length="1063" mass="117926">MSSYGATGSGIVNWPANAACVHDHHKFLESAIVKAIRECASEWKKQLECSSQMQHHYRVAAPTAGLDSTCEQARNLVVAIDRFMSSGCVSCLRGERLYWRFTKEFMTKNECECLKEEWRPRSEREFGVAWIQDCLNKQCMCSVFESFVLNWKIVLKHYSRNAAIANRVLAKRLAKNFLELCDVRFFFSASVGAAGGGLSTRNAAAADVPVAEIRSADIFSSDGSSTTARMVHHQKRLSSEQSQTLIKSHSGLASSSSSSSTTMRQHSKSASQEQSTAFAANGVGVGAATVRASSPLSSSPSANVTRGARLSSTRRRRSATCYNTTTPSSANQTSTATNLDIPLSPDFIETTPLMSSSPFISSAKDYDYVFDQILHRGERGLVPCGSLPLLSNNYSHHATLNSTSALPQTTASTTTLSSMPSKTTAPNGNIANQQPNDILSPSNLQITSSASTLVPFYSFANDQHPNTFSGHPSSNVSLNSAPILNPPGQPVSSLSSSSSSVLHHQNQQQNTSALQHSAHLDQRHTTEIRGDVNVKREMPAGVRQSVSSSNPFDVALQNSLSKAKLMAAARECETKLFEEHQQEPLSSKQHSAHTSTSPHEFPPFGEIKLDMGEVVGLNIKVFRAEIEKFLKFYQVYVHFATGQPDHRFFVLSDRAIYLLSLQCNLVSARKTYITCAYLSLTDIDFIAVGVDYEVLYLHIRKDAFMEDGDGVKLDGRVMEVCTACRQLGMAMVEAIRMAFNKQMQQQHYLRLMNELQLDGEQETSPLQLAVYTDRTPQRAIAIKFIAKQLNLEEPKLECYCLALWRQTRIDSSNRLMMGAENVAQRSGFLYHKMIKSNAWLPSHYSTNDFRQSFFVLNGKKLYQFEDSTCKVGERVIAIQEMVSNVLELKGCEQSPHMFQIEFTNGDKYELICASADDLRKWVSLLNFALSTTDMDDEAVACIAMISADSILLVQEGLNFVVDGFMRLLTRIRLGNIHSVIGVLANERYACVIRNENEKILEWILLRSPDEVDRFSATLQRLGVNRASNEEDGCSRLTALLNSMPSSSDLFYFSDAHSDDAFEL</sequence>
<dbReference type="GO" id="GO:0005765">
    <property type="term" value="C:lysosomal membrane"/>
    <property type="evidence" value="ECO:0007669"/>
    <property type="project" value="UniProtKB-SubCell"/>
</dbReference>
<reference evidence="8 9" key="1">
    <citation type="submission" date="2018-11" db="EMBL/GenBank/DDBJ databases">
        <authorList>
            <consortium name="Pathogen Informatics"/>
        </authorList>
    </citation>
    <scope>NUCLEOTIDE SEQUENCE [LARGE SCALE GENOMIC DNA]</scope>
</reference>
<gene>
    <name evidence="8" type="ORF">ASIM_LOCUS10746</name>
</gene>
<dbReference type="PANTHER" id="PTHR46556:SF1">
    <property type="entry name" value="PLECKSTRIN HOMOLOGY DOMAIN-CONTAINING FAMILY M MEMBER 2"/>
    <property type="match status" value="1"/>
</dbReference>
<dbReference type="PANTHER" id="PTHR46556">
    <property type="entry name" value="PLECKSTRIN HOMOLOGY DOMAIN-CONTAINING FAMILY M MEMBER 2"/>
    <property type="match status" value="1"/>
</dbReference>
<dbReference type="InterPro" id="IPR057288">
    <property type="entry name" value="PH_PLEKHM2"/>
</dbReference>
<feature type="region of interest" description="Disordered" evidence="5">
    <location>
        <begin position="578"/>
        <end position="599"/>
    </location>
</feature>
<evidence type="ECO:0000259" key="7">
    <source>
        <dbReference type="PROSITE" id="PS50826"/>
    </source>
</evidence>
<keyword evidence="3" id="KW-0963">Cytoplasm</keyword>
<dbReference type="GO" id="GO:0007030">
    <property type="term" value="P:Golgi organization"/>
    <property type="evidence" value="ECO:0007669"/>
    <property type="project" value="TreeGrafter"/>
</dbReference>
<dbReference type="SMART" id="SM00233">
    <property type="entry name" value="PH"/>
    <property type="match status" value="1"/>
</dbReference>
<protein>
    <recommendedName>
        <fullName evidence="10">PH domain-containing protein</fullName>
    </recommendedName>
</protein>
<proteinExistence type="predicted"/>
<feature type="compositionally biased region" description="Basic and acidic residues" evidence="5">
    <location>
        <begin position="518"/>
        <end position="531"/>
    </location>
</feature>
<feature type="compositionally biased region" description="Low complexity" evidence="5">
    <location>
        <begin position="248"/>
        <end position="264"/>
    </location>
</feature>
<evidence type="ECO:0000256" key="2">
    <source>
        <dbReference type="ARBA" id="ARBA00004656"/>
    </source>
</evidence>
<dbReference type="GO" id="GO:0032880">
    <property type="term" value="P:regulation of protein localization"/>
    <property type="evidence" value="ECO:0007669"/>
    <property type="project" value="TreeGrafter"/>
</dbReference>
<dbReference type="PROSITE" id="PS50044">
    <property type="entry name" value="SIGMA54_3"/>
    <property type="match status" value="1"/>
</dbReference>
<dbReference type="InterPro" id="IPR011993">
    <property type="entry name" value="PH-like_dom_sf"/>
</dbReference>
<dbReference type="GO" id="GO:0019894">
    <property type="term" value="F:kinesin binding"/>
    <property type="evidence" value="ECO:0007669"/>
    <property type="project" value="TreeGrafter"/>
</dbReference>
<dbReference type="PROSITE" id="PS50826">
    <property type="entry name" value="RUN"/>
    <property type="match status" value="1"/>
</dbReference>
<keyword evidence="9" id="KW-1185">Reference proteome</keyword>
<dbReference type="SUPFAM" id="SSF140741">
    <property type="entry name" value="RUN domain-like"/>
    <property type="match status" value="1"/>
</dbReference>
<evidence type="ECO:0000256" key="3">
    <source>
        <dbReference type="ARBA" id="ARBA00022490"/>
    </source>
</evidence>
<organism evidence="8 9">
    <name type="scientific">Anisakis simplex</name>
    <name type="common">Herring worm</name>
    <dbReference type="NCBI Taxonomy" id="6269"/>
    <lineage>
        <taxon>Eukaryota</taxon>
        <taxon>Metazoa</taxon>
        <taxon>Ecdysozoa</taxon>
        <taxon>Nematoda</taxon>
        <taxon>Chromadorea</taxon>
        <taxon>Rhabditida</taxon>
        <taxon>Spirurina</taxon>
        <taxon>Ascaridomorpha</taxon>
        <taxon>Ascaridoidea</taxon>
        <taxon>Anisakidae</taxon>
        <taxon>Anisakis</taxon>
        <taxon>Anisakis simplex complex</taxon>
    </lineage>
</organism>
<comment type="subcellular location">
    <subcellularLocation>
        <location evidence="1">Cytoplasm</location>
    </subcellularLocation>
    <subcellularLocation>
        <location evidence="2">Lysosome membrane</location>
    </subcellularLocation>
</comment>
<feature type="region of interest" description="Disordered" evidence="5">
    <location>
        <begin position="291"/>
        <end position="338"/>
    </location>
</feature>
<feature type="region of interest" description="Disordered" evidence="5">
    <location>
        <begin position="468"/>
        <end position="531"/>
    </location>
</feature>
<dbReference type="OrthoDB" id="9983817at2759"/>
<feature type="compositionally biased region" description="Low complexity" evidence="5">
    <location>
        <begin position="491"/>
        <end position="510"/>
    </location>
</feature>
<feature type="domain" description="RUN" evidence="7">
    <location>
        <begin position="67"/>
        <end position="194"/>
    </location>
</feature>
<feature type="compositionally biased region" description="Polar residues" evidence="5">
    <location>
        <begin position="468"/>
        <end position="482"/>
    </location>
</feature>
<dbReference type="CDD" id="cd00821">
    <property type="entry name" value="PH"/>
    <property type="match status" value="1"/>
</dbReference>
<evidence type="ECO:0000313" key="8">
    <source>
        <dbReference type="EMBL" id="VDK43575.1"/>
    </source>
</evidence>